<reference evidence="1" key="1">
    <citation type="submission" date="2021-01" db="EMBL/GenBank/DDBJ databases">
        <authorList>
            <person name="Corre E."/>
            <person name="Pelletier E."/>
            <person name="Niang G."/>
            <person name="Scheremetjew M."/>
            <person name="Finn R."/>
            <person name="Kale V."/>
            <person name="Holt S."/>
            <person name="Cochrane G."/>
            <person name="Meng A."/>
            <person name="Brown T."/>
            <person name="Cohen L."/>
        </authorList>
    </citation>
    <scope>NUCLEOTIDE SEQUENCE</scope>
    <source>
        <strain evidence="1">308</strain>
    </source>
</reference>
<dbReference type="CDD" id="cd02440">
    <property type="entry name" value="AdoMet_MTases"/>
    <property type="match status" value="1"/>
</dbReference>
<dbReference type="AlphaFoldDB" id="A0A7S1B5X5"/>
<dbReference type="InterPro" id="IPR029063">
    <property type="entry name" value="SAM-dependent_MTases_sf"/>
</dbReference>
<protein>
    <submittedName>
        <fullName evidence="1">Uncharacterized protein</fullName>
    </submittedName>
</protein>
<organism evidence="1">
    <name type="scientific">Corethron hystrix</name>
    <dbReference type="NCBI Taxonomy" id="216773"/>
    <lineage>
        <taxon>Eukaryota</taxon>
        <taxon>Sar</taxon>
        <taxon>Stramenopiles</taxon>
        <taxon>Ochrophyta</taxon>
        <taxon>Bacillariophyta</taxon>
        <taxon>Coscinodiscophyceae</taxon>
        <taxon>Corethrophycidae</taxon>
        <taxon>Corethrales</taxon>
        <taxon>Corethraceae</taxon>
        <taxon>Corethron</taxon>
    </lineage>
</organism>
<dbReference type="EMBL" id="HBFR01004793">
    <property type="protein sequence ID" value="CAD8876111.1"/>
    <property type="molecule type" value="Transcribed_RNA"/>
</dbReference>
<gene>
    <name evidence="1" type="ORF">CHYS00102_LOCUS3289</name>
</gene>
<evidence type="ECO:0000313" key="1">
    <source>
        <dbReference type="EMBL" id="CAD8876111.1"/>
    </source>
</evidence>
<name>A0A7S1B5X5_9STRA</name>
<proteinExistence type="predicted"/>
<sequence length="352" mass="39283">MHPRGQLQIILWMMSSHKDVFSHVQFLAATFFLPLLPANLVLFGMLRVAWPVAGISLQGFPYPPSVPSTSFLLKRGHVRTRASLMIHSSAAHMEIELDRRTCFFGAMATILALPTAECASVTDIANSNGSSIADIPFRSGGYGLEDYTNAFVASRDTNISPKEAYDSIKSSILFSPLSSARTTGRIPRALDLGAGAGVSTQFLYEMGYSIIDAVDWSGKAWERFVTEDPSSSCPPSVKFYEMDDERYRAEWRSEQAEKFDVIVYNFAVNDKKALEFAQELLAKDGRLLAPVNVQNDYWLKQAFKIYDSTGKVLWQTGDVGAWSVQFQPDVTQDTCQGIWCPQFNGFKKMNMQ</sequence>
<accession>A0A7S1B5X5</accession>
<dbReference type="Gene3D" id="3.40.50.150">
    <property type="entry name" value="Vaccinia Virus protein VP39"/>
    <property type="match status" value="1"/>
</dbReference>
<dbReference type="SUPFAM" id="SSF53335">
    <property type="entry name" value="S-adenosyl-L-methionine-dependent methyltransferases"/>
    <property type="match status" value="1"/>
</dbReference>